<dbReference type="AlphaFoldDB" id="A0A6I2R5Q9"/>
<dbReference type="Proteomes" id="UP000434475">
    <property type="component" value="Unassembled WGS sequence"/>
</dbReference>
<comment type="caution">
    <text evidence="1">The sequence shown here is derived from an EMBL/GenBank/DDBJ whole genome shotgun (WGS) entry which is preliminary data.</text>
</comment>
<evidence type="ECO:0000313" key="1">
    <source>
        <dbReference type="EMBL" id="MSB19067.1"/>
    </source>
</evidence>
<sequence>MAEYGFFIPSAGRTLIAGLLAGETLEISRVMVGSGKPESQEALATLEDLVAPVAQATSTTPLRNGEQVDMVVEYRSDLNGGLDTGFWLNEFGIFAMDGDEEVMIYYGTLGDFPQWVSAYNDGAIDVRRYPVSLKVSADVEVVISYPAMAFMTADDVEQFCMTTILPQFLVSAQGLIDQHNANTEAHPAIHTEINGIDARLTLLELLYNTDVTGNPFSVTFGTLDGVTVEGVHNKAQARIEF</sequence>
<proteinExistence type="predicted"/>
<accession>A0A6I2R5Q9</accession>
<organism evidence="1 2">
    <name type="scientific">Flavonifractor plautii</name>
    <name type="common">Fusobacterium plautii</name>
    <dbReference type="NCBI Taxonomy" id="292800"/>
    <lineage>
        <taxon>Bacteria</taxon>
        <taxon>Bacillati</taxon>
        <taxon>Bacillota</taxon>
        <taxon>Clostridia</taxon>
        <taxon>Eubacteriales</taxon>
        <taxon>Oscillospiraceae</taxon>
        <taxon>Flavonifractor</taxon>
    </lineage>
</organism>
<name>A0A6I2R5Q9_FLAPL</name>
<gene>
    <name evidence="1" type="ORF">GKE97_05990</name>
</gene>
<reference evidence="1 2" key="1">
    <citation type="journal article" date="2019" name="Nat. Med.">
        <title>A library of human gut bacterial isolates paired with longitudinal multiomics data enables mechanistic microbiome research.</title>
        <authorList>
            <person name="Poyet M."/>
            <person name="Groussin M."/>
            <person name="Gibbons S.M."/>
            <person name="Avila-Pacheco J."/>
            <person name="Jiang X."/>
            <person name="Kearney S.M."/>
            <person name="Perrotta A.R."/>
            <person name="Berdy B."/>
            <person name="Zhao S."/>
            <person name="Lieberman T.D."/>
            <person name="Swanson P.K."/>
            <person name="Smith M."/>
            <person name="Roesemann S."/>
            <person name="Alexander J.E."/>
            <person name="Rich S.A."/>
            <person name="Livny J."/>
            <person name="Vlamakis H."/>
            <person name="Clish C."/>
            <person name="Bullock K."/>
            <person name="Deik A."/>
            <person name="Scott J."/>
            <person name="Pierce K.A."/>
            <person name="Xavier R.J."/>
            <person name="Alm E.J."/>
        </authorList>
    </citation>
    <scope>NUCLEOTIDE SEQUENCE [LARGE SCALE GENOMIC DNA]</scope>
    <source>
        <strain evidence="1 2">BIOML-A2</strain>
    </source>
</reference>
<evidence type="ECO:0000313" key="2">
    <source>
        <dbReference type="Proteomes" id="UP000434475"/>
    </source>
</evidence>
<dbReference type="EMBL" id="WKPR01000004">
    <property type="protein sequence ID" value="MSB19067.1"/>
    <property type="molecule type" value="Genomic_DNA"/>
</dbReference>
<dbReference type="RefSeq" id="WP_172697428.1">
    <property type="nucleotide sequence ID" value="NZ_WKPR01000004.1"/>
</dbReference>
<protein>
    <submittedName>
        <fullName evidence="1">Uncharacterized protein</fullName>
    </submittedName>
</protein>